<reference evidence="2" key="1">
    <citation type="submission" date="2023-07" db="EMBL/GenBank/DDBJ databases">
        <title>draft genome sequence of fig (Ficus carica).</title>
        <authorList>
            <person name="Takahashi T."/>
            <person name="Nishimura K."/>
        </authorList>
    </citation>
    <scope>NUCLEOTIDE SEQUENCE</scope>
</reference>
<feature type="domain" description="F-box" evidence="1">
    <location>
        <begin position="1"/>
        <end position="50"/>
    </location>
</feature>
<dbReference type="NCBIfam" id="TIGR01640">
    <property type="entry name" value="F_box_assoc_1"/>
    <property type="match status" value="1"/>
</dbReference>
<gene>
    <name evidence="2" type="ORF">TIFTF001_012614</name>
</gene>
<dbReference type="PANTHER" id="PTHR31672">
    <property type="entry name" value="BNACNNG10540D PROTEIN"/>
    <property type="match status" value="1"/>
</dbReference>
<dbReference type="Pfam" id="PF07734">
    <property type="entry name" value="FBA_1"/>
    <property type="match status" value="1"/>
</dbReference>
<dbReference type="InterPro" id="IPR001810">
    <property type="entry name" value="F-box_dom"/>
</dbReference>
<dbReference type="PROSITE" id="PS50181">
    <property type="entry name" value="FBOX"/>
    <property type="match status" value="1"/>
</dbReference>
<sequence length="397" mass="46463">MTKFSDLPEHIVVEILLWLPPESLFRFKCVERLWYFLINDVIRNPKFVTKHLNNSKKKASPFIIKCVHEFMSGASLHIYHNENNRQHLISSLKDLAPLLPKSDDVLGVFSTDGISHCNGIICMADYFGSRIVLCNPATRELKRLPNPSFRNWILNCMTKVGFGYDYIDNVYKVVRFCGRHGTFKAQVYTLGLDDAWRDIEVNQLVESFNEYNLHTKEVHCKGFYYWLVCKMPKPNQRMMQMIQSFDMHKEKFDTIPLPDIVQSRRILISCGISLTQWNESLALIFIMRKEWYEGKSIDIWVMHESFEGHRNSRSWTKQISLDLGGIHKITKVFLGSEELLVHAIEQGIFSYNMHTKKVTWILKGITRRFHAFYYVRSLVSLNGICLDFNKDVVGFSR</sequence>
<organism evidence="2 3">
    <name type="scientific">Ficus carica</name>
    <name type="common">Common fig</name>
    <dbReference type="NCBI Taxonomy" id="3494"/>
    <lineage>
        <taxon>Eukaryota</taxon>
        <taxon>Viridiplantae</taxon>
        <taxon>Streptophyta</taxon>
        <taxon>Embryophyta</taxon>
        <taxon>Tracheophyta</taxon>
        <taxon>Spermatophyta</taxon>
        <taxon>Magnoliopsida</taxon>
        <taxon>eudicotyledons</taxon>
        <taxon>Gunneridae</taxon>
        <taxon>Pentapetalae</taxon>
        <taxon>rosids</taxon>
        <taxon>fabids</taxon>
        <taxon>Rosales</taxon>
        <taxon>Moraceae</taxon>
        <taxon>Ficeae</taxon>
        <taxon>Ficus</taxon>
    </lineage>
</organism>
<dbReference type="PANTHER" id="PTHR31672:SF13">
    <property type="entry name" value="F-BOX PROTEIN CPR30-LIKE"/>
    <property type="match status" value="1"/>
</dbReference>
<dbReference type="Gene3D" id="1.20.1280.50">
    <property type="match status" value="1"/>
</dbReference>
<keyword evidence="3" id="KW-1185">Reference proteome</keyword>
<dbReference type="SUPFAM" id="SSF81383">
    <property type="entry name" value="F-box domain"/>
    <property type="match status" value="1"/>
</dbReference>
<dbReference type="InterPro" id="IPR050796">
    <property type="entry name" value="SCF_F-box_component"/>
</dbReference>
<comment type="caution">
    <text evidence="2">The sequence shown here is derived from an EMBL/GenBank/DDBJ whole genome shotgun (WGS) entry which is preliminary data.</text>
</comment>
<evidence type="ECO:0000313" key="3">
    <source>
        <dbReference type="Proteomes" id="UP001187192"/>
    </source>
</evidence>
<name>A0AA88D3V7_FICCA</name>
<dbReference type="InterPro" id="IPR006527">
    <property type="entry name" value="F-box-assoc_dom_typ1"/>
</dbReference>
<dbReference type="InterPro" id="IPR036047">
    <property type="entry name" value="F-box-like_dom_sf"/>
</dbReference>
<dbReference type="SMART" id="SM00256">
    <property type="entry name" value="FBOX"/>
    <property type="match status" value="1"/>
</dbReference>
<dbReference type="InterPro" id="IPR017451">
    <property type="entry name" value="F-box-assoc_interact_dom"/>
</dbReference>
<protein>
    <recommendedName>
        <fullName evidence="1">F-box domain-containing protein</fullName>
    </recommendedName>
</protein>
<accession>A0AA88D3V7</accession>
<evidence type="ECO:0000313" key="2">
    <source>
        <dbReference type="EMBL" id="GMN43420.1"/>
    </source>
</evidence>
<dbReference type="Pfam" id="PF00646">
    <property type="entry name" value="F-box"/>
    <property type="match status" value="1"/>
</dbReference>
<dbReference type="Proteomes" id="UP001187192">
    <property type="component" value="Unassembled WGS sequence"/>
</dbReference>
<dbReference type="CDD" id="cd22157">
    <property type="entry name" value="F-box_AtFBW1-like"/>
    <property type="match status" value="1"/>
</dbReference>
<dbReference type="EMBL" id="BTGU01000016">
    <property type="protein sequence ID" value="GMN43420.1"/>
    <property type="molecule type" value="Genomic_DNA"/>
</dbReference>
<dbReference type="AlphaFoldDB" id="A0AA88D3V7"/>
<proteinExistence type="predicted"/>
<evidence type="ECO:0000259" key="1">
    <source>
        <dbReference type="PROSITE" id="PS50181"/>
    </source>
</evidence>